<feature type="transmembrane region" description="Helical" evidence="1">
    <location>
        <begin position="385"/>
        <end position="409"/>
    </location>
</feature>
<feature type="transmembrane region" description="Helical" evidence="1">
    <location>
        <begin position="981"/>
        <end position="1010"/>
    </location>
</feature>
<keyword evidence="1" id="KW-0472">Membrane</keyword>
<gene>
    <name evidence="2" type="ORF">WNY77_07650</name>
</gene>
<dbReference type="RefSeq" id="WP_342881349.1">
    <property type="nucleotide sequence ID" value="NZ_JBBMQS010000004.1"/>
</dbReference>
<reference evidence="2 3" key="1">
    <citation type="submission" date="2024-03" db="EMBL/GenBank/DDBJ databases">
        <title>Community enrichment and isolation of bacterial strains for fucoidan degradation.</title>
        <authorList>
            <person name="Sichert A."/>
        </authorList>
    </citation>
    <scope>NUCLEOTIDE SEQUENCE [LARGE SCALE GENOMIC DNA]</scope>
    <source>
        <strain evidence="2 3">AS12</strain>
    </source>
</reference>
<comment type="caution">
    <text evidence="2">The sequence shown here is derived from an EMBL/GenBank/DDBJ whole genome shotgun (WGS) entry which is preliminary data.</text>
</comment>
<dbReference type="Gene3D" id="3.30.70.1430">
    <property type="entry name" value="Multidrug efflux transporter AcrB pore domain"/>
    <property type="match status" value="2"/>
</dbReference>
<feature type="transmembrane region" description="Helical" evidence="1">
    <location>
        <begin position="462"/>
        <end position="486"/>
    </location>
</feature>
<proteinExistence type="predicted"/>
<feature type="transmembrane region" description="Helical" evidence="1">
    <location>
        <begin position="887"/>
        <end position="908"/>
    </location>
</feature>
<dbReference type="InterPro" id="IPR027463">
    <property type="entry name" value="AcrB_DN_DC_subdom"/>
</dbReference>
<feature type="transmembrane region" description="Helical" evidence="1">
    <location>
        <begin position="334"/>
        <end position="353"/>
    </location>
</feature>
<feature type="transmembrane region" description="Helical" evidence="1">
    <location>
        <begin position="958"/>
        <end position="975"/>
    </location>
</feature>
<organism evidence="2 3">
    <name type="scientific">Paraglaciecola mesophila</name>
    <dbReference type="NCBI Taxonomy" id="197222"/>
    <lineage>
        <taxon>Bacteria</taxon>
        <taxon>Pseudomonadati</taxon>
        <taxon>Pseudomonadota</taxon>
        <taxon>Gammaproteobacteria</taxon>
        <taxon>Alteromonadales</taxon>
        <taxon>Alteromonadaceae</taxon>
        <taxon>Paraglaciecola</taxon>
    </lineage>
</organism>
<name>A0ABU9STP1_9ALTE</name>
<dbReference type="SUPFAM" id="SSF82714">
    <property type="entry name" value="Multidrug efflux transporter AcrB TolC docking domain, DN and DC subdomains"/>
    <property type="match status" value="2"/>
</dbReference>
<keyword evidence="3" id="KW-1185">Reference proteome</keyword>
<feature type="transmembrane region" description="Helical" evidence="1">
    <location>
        <begin position="12"/>
        <end position="32"/>
    </location>
</feature>
<dbReference type="InterPro" id="IPR001036">
    <property type="entry name" value="Acrflvin-R"/>
</dbReference>
<feature type="transmembrane region" description="Helical" evidence="1">
    <location>
        <begin position="857"/>
        <end position="875"/>
    </location>
</feature>
<dbReference type="PRINTS" id="PR00702">
    <property type="entry name" value="ACRIFLAVINRP"/>
</dbReference>
<sequence>MNLTEFSFKHQKLVLMIVAILLINGVISYFTLPAREDPSITIREAIVSTAYPGMSPDRVELLITKTLEEEIRKIPEVEKLRSSSSTGLSVIHVEIYDRYFNLDAIWQDVRNKVAQAQASLPEGTSTPYVNDEFGDVSVLTLALTADGFDLSQMFDISKHTRDTLYAVKGTKKIELLGVQDERIYLETSNARLSQLGISPNALMSALQTQNIISSGGQIDTGLLSFIIEPTGNFSSLEDLAETYITIPGTQESIALSDIATLNRGYIDPPDDLAYFNGEQAIVFAISMLPEYNILEYAPRLKAAIEQLESSLPVGYQLHIATYQAEQVEKTVQGVSMNVLQTLIIVLIVVVLFLGMRTGLIVGTIVPFVMLSTLTIMQIFDIRLERMSLATLIIALGLLVDNGIVIAEDFKRRLEDGEERFKAMTQGGKELAVPLLSSSATTILFFLPLMLAEHVAGEYTRSVSLVILITLLTSWVLALCVTPLLCYHFIKVDEPQGGADALASKKVTGRYESFLHLILRYKLLFMGTLFALLIASVFAMKIIPKQFFPESDRNQLIINIDLPSGTSERQTNTQMRNIMDWLDNESGYDFIESHSAYVGFSGPRFVLSLSPEDPAENKAFMVLNIKSENDIAALAIKLDEDLENHFVNISVRAKKMFLGPSDSKTIKIQVKGPDKDVIYQKAQEVMDLLYDVPDTRDIRNDWESMIAKIEVRVDQQRARRASVTSQDIANSLQAYFSGAAVTEFREEDDIIPIMFRASDAERHNLDRLRSLNVFSQATGKAIPLFQVAEFSPVNQYSIIQREDMFTTVSVEARNSRMAAEDLKAIIDADIQKLAAGLPLNHYIEYDGVIVQSQEAQQALSASMPMVLGLILILLVAQFNSFRRAGIIVLTMPLSFIGAVLGLSVMFAPFGFMVTLGLYSLAGIIINNAIVLIDRIDIERRDGASDYDAIVNACITRVRPIAMTTITTVAGLLPLILSHDPLFYGMACVIAFGLAVGTVLTLGAVPVLYAAFFRVSREELASAE</sequence>
<dbReference type="SUPFAM" id="SSF82866">
    <property type="entry name" value="Multidrug efflux transporter AcrB transmembrane domain"/>
    <property type="match status" value="2"/>
</dbReference>
<dbReference type="Gene3D" id="1.20.1640.10">
    <property type="entry name" value="Multidrug efflux transporter AcrB transmembrane domain"/>
    <property type="match status" value="2"/>
</dbReference>
<dbReference type="Pfam" id="PF00873">
    <property type="entry name" value="ACR_tran"/>
    <property type="match status" value="1"/>
</dbReference>
<keyword evidence="1" id="KW-0812">Transmembrane</keyword>
<evidence type="ECO:0000313" key="3">
    <source>
        <dbReference type="Proteomes" id="UP001461163"/>
    </source>
</evidence>
<dbReference type="SUPFAM" id="SSF82693">
    <property type="entry name" value="Multidrug efflux transporter AcrB pore domain, PN1, PN2, PC1 and PC2 subdomains"/>
    <property type="match status" value="2"/>
</dbReference>
<dbReference type="Gene3D" id="3.30.70.1440">
    <property type="entry name" value="Multidrug efflux transporter AcrB pore domain"/>
    <property type="match status" value="1"/>
</dbReference>
<protein>
    <submittedName>
        <fullName evidence="2">Efflux RND transporter permease subunit</fullName>
    </submittedName>
</protein>
<dbReference type="PANTHER" id="PTHR32063">
    <property type="match status" value="1"/>
</dbReference>
<evidence type="ECO:0000256" key="1">
    <source>
        <dbReference type="SAM" id="Phobius"/>
    </source>
</evidence>
<dbReference type="Proteomes" id="UP001461163">
    <property type="component" value="Unassembled WGS sequence"/>
</dbReference>
<dbReference type="PANTHER" id="PTHR32063:SF18">
    <property type="entry name" value="CATION EFFLUX SYSTEM PROTEIN"/>
    <property type="match status" value="1"/>
</dbReference>
<accession>A0ABU9STP1</accession>
<dbReference type="Gene3D" id="3.30.2090.10">
    <property type="entry name" value="Multidrug efflux transporter AcrB TolC docking domain, DN and DC subdomains"/>
    <property type="match status" value="2"/>
</dbReference>
<feature type="transmembrane region" description="Helical" evidence="1">
    <location>
        <begin position="430"/>
        <end position="450"/>
    </location>
</feature>
<keyword evidence="1" id="KW-1133">Transmembrane helix</keyword>
<feature type="transmembrane region" description="Helical" evidence="1">
    <location>
        <begin position="914"/>
        <end position="931"/>
    </location>
</feature>
<dbReference type="EMBL" id="JBBMQS010000004">
    <property type="protein sequence ID" value="MEM5497258.1"/>
    <property type="molecule type" value="Genomic_DNA"/>
</dbReference>
<feature type="transmembrane region" description="Helical" evidence="1">
    <location>
        <begin position="522"/>
        <end position="542"/>
    </location>
</feature>
<feature type="transmembrane region" description="Helical" evidence="1">
    <location>
        <begin position="360"/>
        <end position="379"/>
    </location>
</feature>
<dbReference type="Gene3D" id="3.30.70.1320">
    <property type="entry name" value="Multidrug efflux transporter AcrB pore domain like"/>
    <property type="match status" value="1"/>
</dbReference>
<evidence type="ECO:0000313" key="2">
    <source>
        <dbReference type="EMBL" id="MEM5497258.1"/>
    </source>
</evidence>